<proteinExistence type="predicted"/>
<keyword evidence="3" id="KW-1185">Reference proteome</keyword>
<reference evidence="2 3" key="1">
    <citation type="submission" date="2024-03" db="EMBL/GenBank/DDBJ databases">
        <title>The Acrasis kona genome and developmental transcriptomes reveal deep origins of eukaryotic multicellular pathways.</title>
        <authorList>
            <person name="Sheikh S."/>
            <person name="Fu C.-J."/>
            <person name="Brown M.W."/>
            <person name="Baldauf S.L."/>
        </authorList>
    </citation>
    <scope>NUCLEOTIDE SEQUENCE [LARGE SCALE GENOMIC DNA]</scope>
    <source>
        <strain evidence="2 3">ATCC MYA-3509</strain>
    </source>
</reference>
<accession>A0AAW2ZPV2</accession>
<evidence type="ECO:0000313" key="3">
    <source>
        <dbReference type="Proteomes" id="UP001431209"/>
    </source>
</evidence>
<evidence type="ECO:0000256" key="1">
    <source>
        <dbReference type="SAM" id="Phobius"/>
    </source>
</evidence>
<comment type="caution">
    <text evidence="2">The sequence shown here is derived from an EMBL/GenBank/DDBJ whole genome shotgun (WGS) entry which is preliminary data.</text>
</comment>
<dbReference type="Gene3D" id="6.10.340.10">
    <property type="match status" value="1"/>
</dbReference>
<feature type="transmembrane region" description="Helical" evidence="1">
    <location>
        <begin position="392"/>
        <end position="417"/>
    </location>
</feature>
<dbReference type="CDD" id="cd12913">
    <property type="entry name" value="PDC1_MCP_like"/>
    <property type="match status" value="1"/>
</dbReference>
<organism evidence="2 3">
    <name type="scientific">Acrasis kona</name>
    <dbReference type="NCBI Taxonomy" id="1008807"/>
    <lineage>
        <taxon>Eukaryota</taxon>
        <taxon>Discoba</taxon>
        <taxon>Heterolobosea</taxon>
        <taxon>Tetramitia</taxon>
        <taxon>Eutetramitia</taxon>
        <taxon>Acrasidae</taxon>
        <taxon>Acrasis</taxon>
    </lineage>
</organism>
<dbReference type="SUPFAM" id="SSF103190">
    <property type="entry name" value="Sensory domain-like"/>
    <property type="match status" value="1"/>
</dbReference>
<gene>
    <name evidence="2" type="ORF">AKO1_002542</name>
</gene>
<dbReference type="InterPro" id="IPR029151">
    <property type="entry name" value="Sensor-like_sf"/>
</dbReference>
<keyword evidence="1" id="KW-0472">Membrane</keyword>
<dbReference type="AlphaFoldDB" id="A0AAW2ZPV2"/>
<sequence>MSSTPITPITPASAASSTSDVFLTFKNEDKNIKSHQESYTDTQALVTRFKSSGTCNRLCSMCVLLPIIYVIQIITVVTIVWAIGFSMSYTSISRVADKLEDQISAGIIQQCSLILSTPPLINNVILNSMTVTPYTENSMRAIIGPLYFGSANTQTTLGAKPSIFGVYVGTAKDEFYSYTPNRRPQFSDYQWKPGKDNATQTWRTSNVTGILIGNPYDYDDSYFPTRRPWYIQAARAMKPTWTDLYVDAFSEVLTITASAPFIVNNTVVAVASVDYNINLINTFLQQLSTTDNGLCFIVNSEGYLIGASRGKILNDEYDLLRANETSNPVVNSITNYIQGLEKPGTTYKAYPTIAGKKYWVAVSTFDSELAWSVVVVIPDDDIMHQVYQSIGIVAGATGACLVVFILFALLFISFVVAPLNKLDTQMRKVSGASFDQTEDKYSPLYEIRNIQFSFFMMVRSLRTIVKRIMAQDIKLRSCIDAMPFFIVVINGNGGVTNTNAAFDEVFEEPSKHFLVNNLFEEDLTSDFFKNKETIDGTMRPRNNKLMPVQVTIKKLTRSSPLGDLPQMEGEAAEEDYILIIRDKSNDNGVKVEDKSQ</sequence>
<dbReference type="Gene3D" id="3.30.450.20">
    <property type="entry name" value="PAS domain"/>
    <property type="match status" value="1"/>
</dbReference>
<dbReference type="EMBL" id="JAOPGA020001714">
    <property type="protein sequence ID" value="KAL0490731.1"/>
    <property type="molecule type" value="Genomic_DNA"/>
</dbReference>
<feature type="transmembrane region" description="Helical" evidence="1">
    <location>
        <begin position="58"/>
        <end position="84"/>
    </location>
</feature>
<evidence type="ECO:0000313" key="2">
    <source>
        <dbReference type="EMBL" id="KAL0490731.1"/>
    </source>
</evidence>
<keyword evidence="1" id="KW-0812">Transmembrane</keyword>
<dbReference type="Pfam" id="PF22673">
    <property type="entry name" value="MCP-like_PDC_1"/>
    <property type="match status" value="1"/>
</dbReference>
<protein>
    <submittedName>
        <fullName evidence="2">Methyl-accepting chemotaxis protein</fullName>
    </submittedName>
</protein>
<name>A0AAW2ZPV2_9EUKA</name>
<dbReference type="Proteomes" id="UP001431209">
    <property type="component" value="Unassembled WGS sequence"/>
</dbReference>
<keyword evidence="1" id="KW-1133">Transmembrane helix</keyword>